<dbReference type="AlphaFoldDB" id="A0A1M7Z1A7"/>
<keyword evidence="4" id="KW-1185">Reference proteome</keyword>
<dbReference type="RefSeq" id="WP_073586096.1">
    <property type="nucleotide sequence ID" value="NZ_AP024898.1"/>
</dbReference>
<feature type="compositionally biased region" description="Polar residues" evidence="1">
    <location>
        <begin position="46"/>
        <end position="60"/>
    </location>
</feature>
<proteinExistence type="predicted"/>
<gene>
    <name evidence="3" type="ORF">VQ7734_04425</name>
</gene>
<sequence>MNRICPIMGLLLLVTNVSVSAGTQTTAATKTAENTKEQTTSENAEEQTTQKSTEGQTPSALSQTWLSTFELGYKRQNDYDDEGNRTFNKNSYIASLNVNGRWNYNDGFLPDDWYFSWLPDDLLHLETGVIFSEAPSAEEKTSIKPTTFNTVTHSVDAYTDLTLGKNMDNYATFNVGLKLGLRTLDNAVSSDELARYWGPGVEFNVYSQDIREGRNTRPRGSLKAYWTRFSDYGTRSGQNVWLIQARFKLAENKPYIISLDAELDKNERDNYSVSFIVRQDTDDLLKFFGF</sequence>
<reference evidence="4" key="1">
    <citation type="submission" date="2016-12" db="EMBL/GenBank/DDBJ databases">
        <authorList>
            <person name="Rodrigo-Torres L."/>
            <person name="Arahal R.D."/>
            <person name="Lucena T."/>
        </authorList>
    </citation>
    <scope>NUCLEOTIDE SEQUENCE [LARGE SCALE GENOMIC DNA]</scope>
</reference>
<protein>
    <recommendedName>
        <fullName evidence="5">Inverse autotransporter beta-domain domain-containing protein</fullName>
    </recommendedName>
</protein>
<dbReference type="EMBL" id="FRFG01000073">
    <property type="protein sequence ID" value="SHO58653.1"/>
    <property type="molecule type" value="Genomic_DNA"/>
</dbReference>
<feature type="signal peptide" evidence="2">
    <location>
        <begin position="1"/>
        <end position="21"/>
    </location>
</feature>
<organism evidence="3 4">
    <name type="scientific">Vibrio quintilis</name>
    <dbReference type="NCBI Taxonomy" id="1117707"/>
    <lineage>
        <taxon>Bacteria</taxon>
        <taxon>Pseudomonadati</taxon>
        <taxon>Pseudomonadota</taxon>
        <taxon>Gammaproteobacteria</taxon>
        <taxon>Vibrionales</taxon>
        <taxon>Vibrionaceae</taxon>
        <taxon>Vibrio</taxon>
    </lineage>
</organism>
<dbReference type="Proteomes" id="UP000184600">
    <property type="component" value="Unassembled WGS sequence"/>
</dbReference>
<feature type="region of interest" description="Disordered" evidence="1">
    <location>
        <begin position="26"/>
        <end position="60"/>
    </location>
</feature>
<accession>A0A1M7Z1A7</accession>
<name>A0A1M7Z1A7_9VIBR</name>
<keyword evidence="2" id="KW-0732">Signal</keyword>
<dbReference type="OrthoDB" id="6382291at2"/>
<feature type="chain" id="PRO_5012568322" description="Inverse autotransporter beta-domain domain-containing protein" evidence="2">
    <location>
        <begin position="22"/>
        <end position="290"/>
    </location>
</feature>
<evidence type="ECO:0000313" key="3">
    <source>
        <dbReference type="EMBL" id="SHO58653.1"/>
    </source>
</evidence>
<evidence type="ECO:0000256" key="1">
    <source>
        <dbReference type="SAM" id="MobiDB-lite"/>
    </source>
</evidence>
<evidence type="ECO:0000313" key="4">
    <source>
        <dbReference type="Proteomes" id="UP000184600"/>
    </source>
</evidence>
<feature type="compositionally biased region" description="Low complexity" evidence="1">
    <location>
        <begin position="26"/>
        <end position="40"/>
    </location>
</feature>
<evidence type="ECO:0008006" key="5">
    <source>
        <dbReference type="Google" id="ProtNLM"/>
    </source>
</evidence>
<evidence type="ECO:0000256" key="2">
    <source>
        <dbReference type="SAM" id="SignalP"/>
    </source>
</evidence>